<dbReference type="PROSITE" id="PS50109">
    <property type="entry name" value="HIS_KIN"/>
    <property type="match status" value="1"/>
</dbReference>
<dbReference type="PRINTS" id="PR00344">
    <property type="entry name" value="BCTRLSENSOR"/>
</dbReference>
<keyword evidence="4" id="KW-0597">Phosphoprotein</keyword>
<keyword evidence="14" id="KW-1185">Reference proteome</keyword>
<dbReference type="AlphaFoldDB" id="A0A505DLJ4"/>
<name>A0A505DLJ4_9ACTN</name>
<dbReference type="InterPro" id="IPR004358">
    <property type="entry name" value="Sig_transdc_His_kin-like_C"/>
</dbReference>
<comment type="catalytic activity">
    <reaction evidence="1">
        <text>ATP + protein L-histidine = ADP + protein N-phospho-L-histidine.</text>
        <dbReference type="EC" id="2.7.13.3"/>
    </reaction>
</comment>
<keyword evidence="6" id="KW-0812">Transmembrane</keyword>
<keyword evidence="8" id="KW-1133">Transmembrane helix</keyword>
<dbReference type="PANTHER" id="PTHR45436">
    <property type="entry name" value="SENSOR HISTIDINE KINASE YKOH"/>
    <property type="match status" value="1"/>
</dbReference>
<dbReference type="GO" id="GO:0005886">
    <property type="term" value="C:plasma membrane"/>
    <property type="evidence" value="ECO:0007669"/>
    <property type="project" value="TreeGrafter"/>
</dbReference>
<dbReference type="RefSeq" id="WP_119102840.1">
    <property type="nucleotide sequence ID" value="NZ_QXMJ01000158.1"/>
</dbReference>
<dbReference type="Proteomes" id="UP000317378">
    <property type="component" value="Unassembled WGS sequence"/>
</dbReference>
<dbReference type="InterPro" id="IPR003594">
    <property type="entry name" value="HATPase_dom"/>
</dbReference>
<dbReference type="InterPro" id="IPR036890">
    <property type="entry name" value="HATPase_C_sf"/>
</dbReference>
<dbReference type="SUPFAM" id="SSF55874">
    <property type="entry name" value="ATPase domain of HSP90 chaperone/DNA topoisomerase II/histidine kinase"/>
    <property type="match status" value="1"/>
</dbReference>
<organism evidence="13 14">
    <name type="scientific">Streptomyces sporangiiformans</name>
    <dbReference type="NCBI Taxonomy" id="2315329"/>
    <lineage>
        <taxon>Bacteria</taxon>
        <taxon>Bacillati</taxon>
        <taxon>Actinomycetota</taxon>
        <taxon>Actinomycetes</taxon>
        <taxon>Kitasatosporales</taxon>
        <taxon>Streptomycetaceae</taxon>
        <taxon>Streptomyces</taxon>
    </lineage>
</organism>
<evidence type="ECO:0000256" key="2">
    <source>
        <dbReference type="ARBA" id="ARBA00004370"/>
    </source>
</evidence>
<keyword evidence="7 13" id="KW-0418">Kinase</keyword>
<evidence type="ECO:0000256" key="11">
    <source>
        <dbReference type="SAM" id="MobiDB-lite"/>
    </source>
</evidence>
<accession>A0A505DLJ4</accession>
<comment type="subcellular location">
    <subcellularLocation>
        <location evidence="2">Membrane</location>
    </subcellularLocation>
</comment>
<feature type="domain" description="Histidine kinase" evidence="12">
    <location>
        <begin position="1"/>
        <end position="85"/>
    </location>
</feature>
<protein>
    <recommendedName>
        <fullName evidence="3">histidine kinase</fullName>
        <ecNumber evidence="3">2.7.13.3</ecNumber>
    </recommendedName>
</protein>
<reference evidence="13 14" key="1">
    <citation type="submission" date="2019-06" db="EMBL/GenBank/DDBJ databases">
        <title>Streptomyces sporangiiformans sp. nov., a novel actinomycete isolated from soil in Mount Song.</title>
        <authorList>
            <person name="Han L."/>
        </authorList>
    </citation>
    <scope>NUCLEOTIDE SEQUENCE [LARGE SCALE GENOMIC DNA]</scope>
    <source>
        <strain evidence="13 14">NEAU-SSA 1</strain>
    </source>
</reference>
<evidence type="ECO:0000256" key="10">
    <source>
        <dbReference type="ARBA" id="ARBA00023136"/>
    </source>
</evidence>
<sequence>MRGRRDATPAEALVEVADTGPGIPAGRPPYAFDRLWRGPRARARSGIGIGLAVVKELITAHGGTVSADSGPGGGTRMNPRLPRAESQGSRLIPAPGTEPRVA</sequence>
<dbReference type="InterPro" id="IPR050428">
    <property type="entry name" value="TCS_sensor_his_kinase"/>
</dbReference>
<dbReference type="GO" id="GO:0000160">
    <property type="term" value="P:phosphorelay signal transduction system"/>
    <property type="evidence" value="ECO:0007669"/>
    <property type="project" value="UniProtKB-KW"/>
</dbReference>
<dbReference type="Pfam" id="PF02518">
    <property type="entry name" value="HATPase_c"/>
    <property type="match status" value="1"/>
</dbReference>
<evidence type="ECO:0000256" key="9">
    <source>
        <dbReference type="ARBA" id="ARBA00023012"/>
    </source>
</evidence>
<proteinExistence type="predicted"/>
<evidence type="ECO:0000256" key="8">
    <source>
        <dbReference type="ARBA" id="ARBA00022989"/>
    </source>
</evidence>
<comment type="caution">
    <text evidence="13">The sequence shown here is derived from an EMBL/GenBank/DDBJ whole genome shotgun (WGS) entry which is preliminary data.</text>
</comment>
<evidence type="ECO:0000256" key="1">
    <source>
        <dbReference type="ARBA" id="ARBA00000085"/>
    </source>
</evidence>
<evidence type="ECO:0000313" key="13">
    <source>
        <dbReference type="EMBL" id="TPQ19471.1"/>
    </source>
</evidence>
<evidence type="ECO:0000256" key="3">
    <source>
        <dbReference type="ARBA" id="ARBA00012438"/>
    </source>
</evidence>
<evidence type="ECO:0000256" key="6">
    <source>
        <dbReference type="ARBA" id="ARBA00022692"/>
    </source>
</evidence>
<dbReference type="InterPro" id="IPR005467">
    <property type="entry name" value="His_kinase_dom"/>
</dbReference>
<dbReference type="EC" id="2.7.13.3" evidence="3"/>
<keyword evidence="9" id="KW-0902">Two-component regulatory system</keyword>
<feature type="region of interest" description="Disordered" evidence="11">
    <location>
        <begin position="62"/>
        <end position="102"/>
    </location>
</feature>
<evidence type="ECO:0000256" key="5">
    <source>
        <dbReference type="ARBA" id="ARBA00022679"/>
    </source>
</evidence>
<dbReference type="GO" id="GO:0004673">
    <property type="term" value="F:protein histidine kinase activity"/>
    <property type="evidence" value="ECO:0007669"/>
    <property type="project" value="UniProtKB-EC"/>
</dbReference>
<keyword evidence="10" id="KW-0472">Membrane</keyword>
<evidence type="ECO:0000313" key="14">
    <source>
        <dbReference type="Proteomes" id="UP000317378"/>
    </source>
</evidence>
<evidence type="ECO:0000259" key="12">
    <source>
        <dbReference type="PROSITE" id="PS50109"/>
    </source>
</evidence>
<dbReference type="OrthoDB" id="9757990at2"/>
<evidence type="ECO:0000256" key="4">
    <source>
        <dbReference type="ARBA" id="ARBA00022553"/>
    </source>
</evidence>
<dbReference type="PANTHER" id="PTHR45436:SF5">
    <property type="entry name" value="SENSOR HISTIDINE KINASE TRCS"/>
    <property type="match status" value="1"/>
</dbReference>
<keyword evidence="5" id="KW-0808">Transferase</keyword>
<gene>
    <name evidence="13" type="ORF">FGD71_025450</name>
</gene>
<evidence type="ECO:0000256" key="7">
    <source>
        <dbReference type="ARBA" id="ARBA00022777"/>
    </source>
</evidence>
<dbReference type="Gene3D" id="3.30.565.10">
    <property type="entry name" value="Histidine kinase-like ATPase, C-terminal domain"/>
    <property type="match status" value="1"/>
</dbReference>
<dbReference type="EMBL" id="VCHX02000158">
    <property type="protein sequence ID" value="TPQ19471.1"/>
    <property type="molecule type" value="Genomic_DNA"/>
</dbReference>